<dbReference type="RefSeq" id="WP_104912881.1">
    <property type="nucleotide sequence ID" value="NZ_CP026923.1"/>
</dbReference>
<organism evidence="1 2">
    <name type="scientific">Pontimonas salivibrio</name>
    <dbReference type="NCBI Taxonomy" id="1159327"/>
    <lineage>
        <taxon>Bacteria</taxon>
        <taxon>Bacillati</taxon>
        <taxon>Actinomycetota</taxon>
        <taxon>Actinomycetes</taxon>
        <taxon>Micrococcales</taxon>
        <taxon>Microbacteriaceae</taxon>
        <taxon>Pontimonas</taxon>
    </lineage>
</organism>
<accession>A0A2L2BNJ6</accession>
<name>A0A2L2BNJ6_9MICO</name>
<evidence type="ECO:0000313" key="1">
    <source>
        <dbReference type="EMBL" id="AVG23243.1"/>
    </source>
</evidence>
<dbReference type="KEGG" id="psai:C3B54_11242"/>
<sequence>MSEWNYTKCAKPFGSQEEARTFMIERNFAGQILLRDNGGYTAVCPTYPEGYYPDAIPVETIDESMLDAPASSEHLVGSITDSVTADDELCCDTRQEVTITSRPQ</sequence>
<keyword evidence="2" id="KW-1185">Reference proteome</keyword>
<evidence type="ECO:0000313" key="2">
    <source>
        <dbReference type="Proteomes" id="UP000243077"/>
    </source>
</evidence>
<gene>
    <name evidence="1" type="ORF">C3B54_11242</name>
</gene>
<dbReference type="Proteomes" id="UP000243077">
    <property type="component" value="Chromosome"/>
</dbReference>
<dbReference type="EMBL" id="CP026923">
    <property type="protein sequence ID" value="AVG23243.1"/>
    <property type="molecule type" value="Genomic_DNA"/>
</dbReference>
<proteinExistence type="predicted"/>
<protein>
    <submittedName>
        <fullName evidence="1">Uncharacterized protein</fullName>
    </submittedName>
</protein>
<reference evidence="1 2" key="1">
    <citation type="submission" date="2018-02" db="EMBL/GenBank/DDBJ databases">
        <title>Complete genome of the streamlined marine actinobacterium Pontimonas salivibrio CL-TW6 adapted to coastal planktonic lifestype.</title>
        <authorList>
            <person name="Cho B.C."/>
            <person name="Hardies S.C."/>
            <person name="Jang G.I."/>
            <person name="Hwang C.Y."/>
        </authorList>
    </citation>
    <scope>NUCLEOTIDE SEQUENCE [LARGE SCALE GENOMIC DNA]</scope>
    <source>
        <strain evidence="1 2">CL-TW6</strain>
    </source>
</reference>
<dbReference type="AlphaFoldDB" id="A0A2L2BNJ6"/>
<dbReference type="OrthoDB" id="9896905at2"/>